<evidence type="ECO:0000256" key="4">
    <source>
        <dbReference type="ARBA" id="ARBA00023136"/>
    </source>
</evidence>
<evidence type="ECO:0000256" key="2">
    <source>
        <dbReference type="ARBA" id="ARBA00022692"/>
    </source>
</evidence>
<dbReference type="GO" id="GO:0008610">
    <property type="term" value="P:lipid biosynthetic process"/>
    <property type="evidence" value="ECO:0007669"/>
    <property type="project" value="InterPro"/>
</dbReference>
<protein>
    <submittedName>
        <fullName evidence="7">Sterol desaturase/sphingolipid hydroxylase, fatty acid hydroxylase superfamily</fullName>
    </submittedName>
</protein>
<gene>
    <name evidence="7" type="ORF">SAMN04488038_104151</name>
</gene>
<evidence type="ECO:0000256" key="1">
    <source>
        <dbReference type="ARBA" id="ARBA00004370"/>
    </source>
</evidence>
<dbReference type="GO" id="GO:0016020">
    <property type="term" value="C:membrane"/>
    <property type="evidence" value="ECO:0007669"/>
    <property type="project" value="UniProtKB-SubCell"/>
</dbReference>
<dbReference type="GO" id="GO:0016491">
    <property type="term" value="F:oxidoreductase activity"/>
    <property type="evidence" value="ECO:0007669"/>
    <property type="project" value="InterPro"/>
</dbReference>
<keyword evidence="3 5" id="KW-1133">Transmembrane helix</keyword>
<feature type="transmembrane region" description="Helical" evidence="5">
    <location>
        <begin position="69"/>
        <end position="87"/>
    </location>
</feature>
<name>A0A1H9DSJ8_9GAMM</name>
<keyword evidence="8" id="KW-1185">Reference proteome</keyword>
<dbReference type="InterPro" id="IPR006694">
    <property type="entry name" value="Fatty_acid_hydroxylase"/>
</dbReference>
<dbReference type="OrthoDB" id="9770329at2"/>
<dbReference type="RefSeq" id="WP_093283593.1">
    <property type="nucleotide sequence ID" value="NZ_FOFS01000004.1"/>
</dbReference>
<dbReference type="PANTHER" id="PTHR11863">
    <property type="entry name" value="STEROL DESATURASE"/>
    <property type="match status" value="1"/>
</dbReference>
<dbReference type="GO" id="GO:0005506">
    <property type="term" value="F:iron ion binding"/>
    <property type="evidence" value="ECO:0007669"/>
    <property type="project" value="InterPro"/>
</dbReference>
<organism evidence="7 8">
    <name type="scientific">Solimonas aquatica</name>
    <dbReference type="NCBI Taxonomy" id="489703"/>
    <lineage>
        <taxon>Bacteria</taxon>
        <taxon>Pseudomonadati</taxon>
        <taxon>Pseudomonadota</taxon>
        <taxon>Gammaproteobacteria</taxon>
        <taxon>Nevskiales</taxon>
        <taxon>Nevskiaceae</taxon>
        <taxon>Solimonas</taxon>
    </lineage>
</organism>
<keyword evidence="2 5" id="KW-0812">Transmembrane</keyword>
<feature type="transmembrane region" description="Helical" evidence="5">
    <location>
        <begin position="93"/>
        <end position="114"/>
    </location>
</feature>
<evidence type="ECO:0000259" key="6">
    <source>
        <dbReference type="Pfam" id="PF04116"/>
    </source>
</evidence>
<dbReference type="Proteomes" id="UP000199233">
    <property type="component" value="Unassembled WGS sequence"/>
</dbReference>
<feature type="transmembrane region" description="Helical" evidence="5">
    <location>
        <begin position="12"/>
        <end position="34"/>
    </location>
</feature>
<evidence type="ECO:0000313" key="7">
    <source>
        <dbReference type="EMBL" id="SEQ16431.1"/>
    </source>
</evidence>
<evidence type="ECO:0000256" key="3">
    <source>
        <dbReference type="ARBA" id="ARBA00022989"/>
    </source>
</evidence>
<dbReference type="InterPro" id="IPR050307">
    <property type="entry name" value="Sterol_Desaturase_Related"/>
</dbReference>
<dbReference type="Pfam" id="PF04116">
    <property type="entry name" value="FA_hydroxylase"/>
    <property type="match status" value="1"/>
</dbReference>
<dbReference type="AlphaFoldDB" id="A0A1H9DSJ8"/>
<accession>A0A1H9DSJ8</accession>
<proteinExistence type="predicted"/>
<dbReference type="STRING" id="489703.SAMN04488038_104151"/>
<sequence length="267" mass="30875">MDFSHFFSETYHWQPALIALLAVLGIPAAVAPLIRLIPAFRKSRELNKSAATDRLKRSFYMPIQNRSKLWGLSTYLAIFIFVIPFVVSSQPQPWWKIPLEVFAILMVYDFFYYLTHRFLFHDGGFGPGPLMWVHAVHHQQRNPCRMDSNYLHPIETSLGVGLYGSTIGVLGLLMGDFHIVTIIITAIAFSEINLHNHDLMDIEDRFPYRYLRYMSFMHHVHHARFTAGNFATISLFYDWLFGTYDTGQGWQRPKRGEIKNADATSQG</sequence>
<dbReference type="EMBL" id="FOFS01000004">
    <property type="protein sequence ID" value="SEQ16431.1"/>
    <property type="molecule type" value="Genomic_DNA"/>
</dbReference>
<comment type="subcellular location">
    <subcellularLocation>
        <location evidence="1">Membrane</location>
    </subcellularLocation>
</comment>
<feature type="domain" description="Fatty acid hydroxylase" evidence="6">
    <location>
        <begin position="102"/>
        <end position="243"/>
    </location>
</feature>
<keyword evidence="4 5" id="KW-0472">Membrane</keyword>
<evidence type="ECO:0000313" key="8">
    <source>
        <dbReference type="Proteomes" id="UP000199233"/>
    </source>
</evidence>
<evidence type="ECO:0000256" key="5">
    <source>
        <dbReference type="SAM" id="Phobius"/>
    </source>
</evidence>
<reference evidence="7 8" key="1">
    <citation type="submission" date="2016-10" db="EMBL/GenBank/DDBJ databases">
        <authorList>
            <person name="de Groot N.N."/>
        </authorList>
    </citation>
    <scope>NUCLEOTIDE SEQUENCE [LARGE SCALE GENOMIC DNA]</scope>
    <source>
        <strain evidence="7 8">DSM 25927</strain>
    </source>
</reference>